<dbReference type="GO" id="GO:0015833">
    <property type="term" value="P:peptide transport"/>
    <property type="evidence" value="ECO:0007669"/>
    <property type="project" value="InterPro"/>
</dbReference>
<dbReference type="GO" id="GO:0005524">
    <property type="term" value="F:ATP binding"/>
    <property type="evidence" value="ECO:0007669"/>
    <property type="project" value="UniProtKB-KW"/>
</dbReference>
<keyword evidence="9 11" id="KW-1133">Transmembrane helix</keyword>
<evidence type="ECO:0000256" key="11">
    <source>
        <dbReference type="RuleBase" id="RU363032"/>
    </source>
</evidence>
<feature type="domain" description="ABC transmembrane type-1" evidence="13">
    <location>
        <begin position="78"/>
        <end position="267"/>
    </location>
</feature>
<protein>
    <submittedName>
        <fullName evidence="14">ATP-binding cassette domain-containing protein</fullName>
    </submittedName>
</protein>
<keyword evidence="8 14" id="KW-0067">ATP-binding</keyword>
<dbReference type="PROSITE" id="PS00211">
    <property type="entry name" value="ABC_TRANSPORTER_1"/>
    <property type="match status" value="1"/>
</dbReference>
<dbReference type="SUPFAM" id="SSF161098">
    <property type="entry name" value="MetI-like"/>
    <property type="match status" value="1"/>
</dbReference>
<evidence type="ECO:0000256" key="9">
    <source>
        <dbReference type="ARBA" id="ARBA00022989"/>
    </source>
</evidence>
<keyword evidence="6 11" id="KW-0812">Transmembrane</keyword>
<keyword evidence="7" id="KW-0547">Nucleotide-binding</keyword>
<comment type="caution">
    <text evidence="14">The sequence shown here is derived from an EMBL/GenBank/DDBJ whole genome shotgun (WGS) entry which is preliminary data.</text>
</comment>
<dbReference type="InterPro" id="IPR017871">
    <property type="entry name" value="ABC_transporter-like_CS"/>
</dbReference>
<comment type="similarity">
    <text evidence="3">Belongs to the ABC transporter superfamily.</text>
</comment>
<dbReference type="GO" id="GO:0016887">
    <property type="term" value="F:ATP hydrolysis activity"/>
    <property type="evidence" value="ECO:0007669"/>
    <property type="project" value="InterPro"/>
</dbReference>
<evidence type="ECO:0000256" key="7">
    <source>
        <dbReference type="ARBA" id="ARBA00022741"/>
    </source>
</evidence>
<dbReference type="EMBL" id="RPFW01000004">
    <property type="protein sequence ID" value="TVZ03295.1"/>
    <property type="molecule type" value="Genomic_DNA"/>
</dbReference>
<feature type="transmembrane region" description="Helical" evidence="11">
    <location>
        <begin position="82"/>
        <end position="106"/>
    </location>
</feature>
<evidence type="ECO:0000259" key="13">
    <source>
        <dbReference type="PROSITE" id="PS50928"/>
    </source>
</evidence>
<dbReference type="PANTHER" id="PTHR43297:SF2">
    <property type="entry name" value="DIPEPTIDE TRANSPORT ATP-BINDING PROTEIN DPPD"/>
    <property type="match status" value="1"/>
</dbReference>
<dbReference type="CDD" id="cd06261">
    <property type="entry name" value="TM_PBP2"/>
    <property type="match status" value="1"/>
</dbReference>
<dbReference type="PANTHER" id="PTHR43297">
    <property type="entry name" value="OLIGOPEPTIDE TRANSPORT ATP-BINDING PROTEIN APPD"/>
    <property type="match status" value="1"/>
</dbReference>
<dbReference type="PROSITE" id="PS50893">
    <property type="entry name" value="ABC_TRANSPORTER_2"/>
    <property type="match status" value="1"/>
</dbReference>
<evidence type="ECO:0000256" key="1">
    <source>
        <dbReference type="ARBA" id="ARBA00004141"/>
    </source>
</evidence>
<dbReference type="Gene3D" id="1.10.3720.10">
    <property type="entry name" value="MetI-like"/>
    <property type="match status" value="1"/>
</dbReference>
<dbReference type="NCBIfam" id="TIGR01727">
    <property type="entry name" value="oligo_HPY"/>
    <property type="match status" value="1"/>
</dbReference>
<dbReference type="InterPro" id="IPR003593">
    <property type="entry name" value="AAA+_ATPase"/>
</dbReference>
<dbReference type="RefSeq" id="WP_145855922.1">
    <property type="nucleotide sequence ID" value="NZ_RPFW01000004.1"/>
</dbReference>
<dbReference type="Pfam" id="PF00005">
    <property type="entry name" value="ABC_tran"/>
    <property type="match status" value="1"/>
</dbReference>
<name>A0A6P2BYN4_9ACTN</name>
<keyword evidence="5" id="KW-1003">Cell membrane</keyword>
<keyword evidence="10 11" id="KW-0472">Membrane</keyword>
<sequence>MAGRRPGTFRKAARTPLGIASGILLALILLLAIIAPALWTSQANAIDVLNMQQGPSAKHLLGTNLLGQDILYRILVAARLSIGLALAATAIGVACGLVLGTAPVIVGHRAGRVITAAVNVAVAFPALLLALFFAVIFGVGARGALLAIGFALAPSFARLVRTLSASVAGLDYIAAARIAGVSRFRLLTRHVLPNIGETLIVNATIAAGDALLSFAGLSFLGLGVQAPSYDWGQLLSDGLQGIYTRPAAALAPGVAVVVAGLAFNLFGEALAVGLGSGTGLPNTVRLGRLRSALAERSAKAAAAAAEDQHPSSGTGSADSVLSVSGLRVEFPGGVRPVRGVSFTLGRGEALGVVGESGSGKSLTALAVARLLESPAHVTATRLELLGRDLLGAEAPLGEQAGPAGRGLRWRASCCYPRHWGRRAAGVPGASRMSDRELRRFLGVHAGLVFQDPMTSFNPVKRVGIQLAEVAAEHHGLTRPQAAARAVERLRAVRIAYPERRARQFPHELSGGMRQRAMIGMAVMGEPALVIADEPTTALDVTVQRQVLRLLKSIQAGTDGSRGDMGLLFISHDITVVGQVCDRVLVMYAGRIVESLPTDGLAAHARHPYTRALLAAVPSMETPRELPLAVIPGRPADPANLPAGCAFAARCPFADATCEQSDPPLVADEAGREVACWHTDRVLAGVPATVTTTVDPASAAPTAALSAPLADTAANREQA</sequence>
<dbReference type="AlphaFoldDB" id="A0A6P2BYN4"/>
<dbReference type="InterPro" id="IPR000515">
    <property type="entry name" value="MetI-like"/>
</dbReference>
<evidence type="ECO:0000313" key="15">
    <source>
        <dbReference type="Proteomes" id="UP000460272"/>
    </source>
</evidence>
<gene>
    <name evidence="14" type="ORF">EAS64_23035</name>
</gene>
<dbReference type="SUPFAM" id="SSF52540">
    <property type="entry name" value="P-loop containing nucleoside triphosphate hydrolases"/>
    <property type="match status" value="1"/>
</dbReference>
<dbReference type="InterPro" id="IPR003439">
    <property type="entry name" value="ABC_transporter-like_ATP-bd"/>
</dbReference>
<dbReference type="InterPro" id="IPR027417">
    <property type="entry name" value="P-loop_NTPase"/>
</dbReference>
<reference evidence="14 15" key="1">
    <citation type="submission" date="2018-11" db="EMBL/GenBank/DDBJ databases">
        <title>Trebonia kvetii gen.nov., sp.nov., a novel acidophilic actinobacterium, and proposal of the new actinobacterial family Treboniaceae fam. nov.</title>
        <authorList>
            <person name="Rapoport D."/>
            <person name="Sagova-Mareckova M."/>
            <person name="Sedlacek I."/>
            <person name="Provaznik J."/>
            <person name="Kralova S."/>
            <person name="Pavlinic D."/>
            <person name="Benes V."/>
            <person name="Kopecky J."/>
        </authorList>
    </citation>
    <scope>NUCLEOTIDE SEQUENCE [LARGE SCALE GENOMIC DNA]</scope>
    <source>
        <strain evidence="14 15">15Tr583</strain>
    </source>
</reference>
<accession>A0A6P2BYN4</accession>
<dbReference type="Pfam" id="PF08352">
    <property type="entry name" value="oligo_HPY"/>
    <property type="match status" value="1"/>
</dbReference>
<dbReference type="PROSITE" id="PS50928">
    <property type="entry name" value="ABC_TM1"/>
    <property type="match status" value="1"/>
</dbReference>
<dbReference type="InterPro" id="IPR050388">
    <property type="entry name" value="ABC_Ni/Peptide_Import"/>
</dbReference>
<dbReference type="InterPro" id="IPR035906">
    <property type="entry name" value="MetI-like_sf"/>
</dbReference>
<keyword evidence="15" id="KW-1185">Reference proteome</keyword>
<organism evidence="14 15">
    <name type="scientific">Trebonia kvetii</name>
    <dbReference type="NCBI Taxonomy" id="2480626"/>
    <lineage>
        <taxon>Bacteria</taxon>
        <taxon>Bacillati</taxon>
        <taxon>Actinomycetota</taxon>
        <taxon>Actinomycetes</taxon>
        <taxon>Streptosporangiales</taxon>
        <taxon>Treboniaceae</taxon>
        <taxon>Trebonia</taxon>
    </lineage>
</organism>
<comment type="similarity">
    <text evidence="11">Belongs to the binding-protein-dependent transport system permease family.</text>
</comment>
<evidence type="ECO:0000313" key="14">
    <source>
        <dbReference type="EMBL" id="TVZ03295.1"/>
    </source>
</evidence>
<proteinExistence type="inferred from homology"/>
<dbReference type="InterPro" id="IPR013563">
    <property type="entry name" value="Oligopep_ABC_C"/>
</dbReference>
<dbReference type="GO" id="GO:0005886">
    <property type="term" value="C:plasma membrane"/>
    <property type="evidence" value="ECO:0007669"/>
    <property type="project" value="UniProtKB-SubCell"/>
</dbReference>
<feature type="transmembrane region" description="Helical" evidence="11">
    <location>
        <begin position="113"/>
        <end position="139"/>
    </location>
</feature>
<evidence type="ECO:0000256" key="3">
    <source>
        <dbReference type="ARBA" id="ARBA00005417"/>
    </source>
</evidence>
<evidence type="ECO:0000256" key="6">
    <source>
        <dbReference type="ARBA" id="ARBA00022692"/>
    </source>
</evidence>
<feature type="domain" description="ABC transporter" evidence="12">
    <location>
        <begin position="321"/>
        <end position="613"/>
    </location>
</feature>
<evidence type="ECO:0000256" key="4">
    <source>
        <dbReference type="ARBA" id="ARBA00022448"/>
    </source>
</evidence>
<evidence type="ECO:0000256" key="2">
    <source>
        <dbReference type="ARBA" id="ARBA00004202"/>
    </source>
</evidence>
<dbReference type="OrthoDB" id="3327300at2"/>
<evidence type="ECO:0000256" key="8">
    <source>
        <dbReference type="ARBA" id="ARBA00022840"/>
    </source>
</evidence>
<dbReference type="Gene3D" id="3.40.50.300">
    <property type="entry name" value="P-loop containing nucleotide triphosphate hydrolases"/>
    <property type="match status" value="1"/>
</dbReference>
<evidence type="ECO:0000259" key="12">
    <source>
        <dbReference type="PROSITE" id="PS50893"/>
    </source>
</evidence>
<dbReference type="GO" id="GO:0055085">
    <property type="term" value="P:transmembrane transport"/>
    <property type="evidence" value="ECO:0007669"/>
    <property type="project" value="InterPro"/>
</dbReference>
<comment type="subcellular location">
    <subcellularLocation>
        <location evidence="11">Cell membrane</location>
        <topology evidence="11">Multi-pass membrane protein</topology>
    </subcellularLocation>
    <subcellularLocation>
        <location evidence="2">Cell membrane</location>
        <topology evidence="2">Peripheral membrane protein</topology>
    </subcellularLocation>
    <subcellularLocation>
        <location evidence="1">Membrane</location>
        <topology evidence="1">Multi-pass membrane protein</topology>
    </subcellularLocation>
</comment>
<evidence type="ECO:0000256" key="10">
    <source>
        <dbReference type="ARBA" id="ARBA00023136"/>
    </source>
</evidence>
<dbReference type="CDD" id="cd03257">
    <property type="entry name" value="ABC_NikE_OppD_transporters"/>
    <property type="match status" value="1"/>
</dbReference>
<keyword evidence="4 11" id="KW-0813">Transport</keyword>
<dbReference type="Proteomes" id="UP000460272">
    <property type="component" value="Unassembled WGS sequence"/>
</dbReference>
<evidence type="ECO:0000256" key="5">
    <source>
        <dbReference type="ARBA" id="ARBA00022475"/>
    </source>
</evidence>
<dbReference type="SMART" id="SM00382">
    <property type="entry name" value="AAA"/>
    <property type="match status" value="1"/>
</dbReference>
<dbReference type="Pfam" id="PF00528">
    <property type="entry name" value="BPD_transp_1"/>
    <property type="match status" value="1"/>
</dbReference>